<dbReference type="NCBIfam" id="TIGR01444">
    <property type="entry name" value="fkbM_fam"/>
    <property type="match status" value="1"/>
</dbReference>
<dbReference type="InterPro" id="IPR029063">
    <property type="entry name" value="SAM-dependent_MTases_sf"/>
</dbReference>
<evidence type="ECO:0000313" key="3">
    <source>
        <dbReference type="Proteomes" id="UP000461162"/>
    </source>
</evidence>
<protein>
    <submittedName>
        <fullName evidence="2">FkbM family methyltransferase</fullName>
    </submittedName>
</protein>
<evidence type="ECO:0000313" key="2">
    <source>
        <dbReference type="EMBL" id="MUM78144.1"/>
    </source>
</evidence>
<sequence length="371" mass="41381">MGLLEYIKKAPLLRPNSFPNSHNLAIVCRAAAITHIPDSLMQNVRGVFVFDHKQNLPREIGADRNGQPINVFPISVLAGNVSFDIVHFHHSYDYGVLADCAKLLARVGYDSFFNFMPIPYNAVISTTHIPNYFNENKDSLEFVFNQLEDRESREVFAARIRALETGNVGYLRVSEYPEYFHPSVRPEEGDIIVDGGVSEFVGAQTQFSRAVGEQGRIYGFEPDPVGFCKANDALGERCPNYQVVPLGLWSRKDILHFNLSGQGTHVSSGGGQGSVQCEVISVDEFVKASRLKRVDLIKLDVEGAEAEAIKGAMETIGKFTPKLAISLYHTPKDLYHLPRLIREISGGYSYYLGHHHAALHETILYASPRKK</sequence>
<keyword evidence="3" id="KW-1185">Reference proteome</keyword>
<name>A0A7K1KPX5_9BACT</name>
<dbReference type="RefSeq" id="WP_155934769.1">
    <property type="nucleotide sequence ID" value="NZ_WODC01000007.1"/>
</dbReference>
<organism evidence="2 3">
    <name type="scientific">Pseudodesulfovibrio alkaliphilus</name>
    <dbReference type="NCBI Taxonomy" id="2661613"/>
    <lineage>
        <taxon>Bacteria</taxon>
        <taxon>Pseudomonadati</taxon>
        <taxon>Thermodesulfobacteriota</taxon>
        <taxon>Desulfovibrionia</taxon>
        <taxon>Desulfovibrionales</taxon>
        <taxon>Desulfovibrionaceae</taxon>
    </lineage>
</organism>
<proteinExistence type="predicted"/>
<keyword evidence="2" id="KW-0808">Transferase</keyword>
<dbReference type="Pfam" id="PF05050">
    <property type="entry name" value="Methyltransf_21"/>
    <property type="match status" value="1"/>
</dbReference>
<dbReference type="Proteomes" id="UP000461162">
    <property type="component" value="Unassembled WGS sequence"/>
</dbReference>
<reference evidence="2 3" key="1">
    <citation type="submission" date="2019-11" db="EMBL/GenBank/DDBJ databases">
        <title>Pseudodesulfovibrio alkaliphilus, sp. nov., an alkaliphilic sulfate-reducing bacteria from mud volcano of Taman peninsula, Russia.</title>
        <authorList>
            <person name="Frolova A."/>
            <person name="Merkel A.Y."/>
            <person name="Slobodkin A.I."/>
        </authorList>
    </citation>
    <scope>NUCLEOTIDE SEQUENCE [LARGE SCALE GENOMIC DNA]</scope>
    <source>
        <strain evidence="2 3">F-1</strain>
    </source>
</reference>
<dbReference type="Gene3D" id="3.40.50.150">
    <property type="entry name" value="Vaccinia Virus protein VP39"/>
    <property type="match status" value="1"/>
</dbReference>
<dbReference type="AlphaFoldDB" id="A0A7K1KPX5"/>
<accession>A0A7K1KPX5</accession>
<comment type="caution">
    <text evidence="2">The sequence shown here is derived from an EMBL/GenBank/DDBJ whole genome shotgun (WGS) entry which is preliminary data.</text>
</comment>
<feature type="domain" description="Methyltransferase FkbM" evidence="1">
    <location>
        <begin position="207"/>
        <end position="339"/>
    </location>
</feature>
<gene>
    <name evidence="2" type="ORF">GKC30_10905</name>
</gene>
<dbReference type="EMBL" id="WODC01000007">
    <property type="protein sequence ID" value="MUM78144.1"/>
    <property type="molecule type" value="Genomic_DNA"/>
</dbReference>
<evidence type="ECO:0000259" key="1">
    <source>
        <dbReference type="Pfam" id="PF05050"/>
    </source>
</evidence>
<dbReference type="SUPFAM" id="SSF53335">
    <property type="entry name" value="S-adenosyl-L-methionine-dependent methyltransferases"/>
    <property type="match status" value="1"/>
</dbReference>
<dbReference type="GO" id="GO:0032259">
    <property type="term" value="P:methylation"/>
    <property type="evidence" value="ECO:0007669"/>
    <property type="project" value="UniProtKB-KW"/>
</dbReference>
<dbReference type="InterPro" id="IPR006342">
    <property type="entry name" value="FkbM_mtfrase"/>
</dbReference>
<dbReference type="GO" id="GO:0008168">
    <property type="term" value="F:methyltransferase activity"/>
    <property type="evidence" value="ECO:0007669"/>
    <property type="project" value="UniProtKB-KW"/>
</dbReference>
<keyword evidence="2" id="KW-0489">Methyltransferase</keyword>